<dbReference type="InterPro" id="IPR006139">
    <property type="entry name" value="D-isomer_2_OHA_DH_cat_dom"/>
</dbReference>
<reference evidence="11 12" key="1">
    <citation type="submission" date="2019-02" db="EMBL/GenBank/DDBJ databases">
        <title>Genomic Encyclopedia of Type Strains, Phase IV (KMG-IV): sequencing the most valuable type-strain genomes for metagenomic binning, comparative biology and taxonomic classification.</title>
        <authorList>
            <person name="Goeker M."/>
        </authorList>
    </citation>
    <scope>NUCLEOTIDE SEQUENCE [LARGE SCALE GENOMIC DNA]</scope>
    <source>
        <strain evidence="11 12">DSM 45622</strain>
    </source>
</reference>
<evidence type="ECO:0000259" key="10">
    <source>
        <dbReference type="PROSITE" id="PS51671"/>
    </source>
</evidence>
<organism evidence="11 12">
    <name type="scientific">Motilibacter rhizosphaerae</name>
    <dbReference type="NCBI Taxonomy" id="598652"/>
    <lineage>
        <taxon>Bacteria</taxon>
        <taxon>Bacillati</taxon>
        <taxon>Actinomycetota</taxon>
        <taxon>Actinomycetes</taxon>
        <taxon>Motilibacterales</taxon>
        <taxon>Motilibacteraceae</taxon>
        <taxon>Motilibacter</taxon>
    </lineage>
</organism>
<evidence type="ECO:0000256" key="8">
    <source>
        <dbReference type="ARBA" id="ARBA00048731"/>
    </source>
</evidence>
<dbReference type="Pfam" id="PF00389">
    <property type="entry name" value="2-Hacid_dh"/>
    <property type="match status" value="1"/>
</dbReference>
<dbReference type="EC" id="1.1.1.95" evidence="9"/>
<keyword evidence="9" id="KW-0028">Amino-acid biosynthesis</keyword>
<name>A0A4Q7NP48_9ACTN</name>
<feature type="domain" description="ACT" evidence="10">
    <location>
        <begin position="455"/>
        <end position="528"/>
    </location>
</feature>
<dbReference type="CDD" id="cd12173">
    <property type="entry name" value="PGDH_4"/>
    <property type="match status" value="1"/>
</dbReference>
<accession>A0A4Q7NP48</accession>
<dbReference type="GO" id="GO:0004617">
    <property type="term" value="F:phosphoglycerate dehydrogenase activity"/>
    <property type="evidence" value="ECO:0007669"/>
    <property type="project" value="UniProtKB-UniRule"/>
</dbReference>
<dbReference type="Gene3D" id="3.40.50.720">
    <property type="entry name" value="NAD(P)-binding Rossmann-like Domain"/>
    <property type="match status" value="2"/>
</dbReference>
<dbReference type="InterPro" id="IPR002912">
    <property type="entry name" value="ACT_dom"/>
</dbReference>
<dbReference type="PROSITE" id="PS00671">
    <property type="entry name" value="D_2_HYDROXYACID_DH_3"/>
    <property type="match status" value="1"/>
</dbReference>
<dbReference type="SUPFAM" id="SSF52283">
    <property type="entry name" value="Formate/glycerate dehydrogenase catalytic domain-like"/>
    <property type="match status" value="1"/>
</dbReference>
<dbReference type="InterPro" id="IPR036291">
    <property type="entry name" value="NAD(P)-bd_dom_sf"/>
</dbReference>
<dbReference type="RefSeq" id="WP_130493223.1">
    <property type="nucleotide sequence ID" value="NZ_SGXD01000003.1"/>
</dbReference>
<keyword evidence="12" id="KW-1185">Reference proteome</keyword>
<evidence type="ECO:0000256" key="3">
    <source>
        <dbReference type="ARBA" id="ARBA00005854"/>
    </source>
</evidence>
<dbReference type="GO" id="GO:0051287">
    <property type="term" value="F:NAD binding"/>
    <property type="evidence" value="ECO:0007669"/>
    <property type="project" value="UniProtKB-UniRule"/>
</dbReference>
<dbReference type="AlphaFoldDB" id="A0A4Q7NP48"/>
<dbReference type="PANTHER" id="PTHR42938:SF47">
    <property type="entry name" value="HYDROXYPYRUVATE REDUCTASE"/>
    <property type="match status" value="1"/>
</dbReference>
<evidence type="ECO:0000256" key="4">
    <source>
        <dbReference type="ARBA" id="ARBA00021582"/>
    </source>
</evidence>
<dbReference type="PROSITE" id="PS00065">
    <property type="entry name" value="D_2_HYDROXYACID_DH_1"/>
    <property type="match status" value="1"/>
</dbReference>
<dbReference type="InterPro" id="IPR045626">
    <property type="entry name" value="PGDH_ASB_dom"/>
</dbReference>
<dbReference type="OrthoDB" id="9793626at2"/>
<comment type="caution">
    <text evidence="11">The sequence shown here is derived from an EMBL/GenBank/DDBJ whole genome shotgun (WGS) entry which is preliminary data.</text>
</comment>
<gene>
    <name evidence="11" type="ORF">EV189_2457</name>
</gene>
<protein>
    <recommendedName>
        <fullName evidence="4 9">D-3-phosphoglycerate dehydrogenase</fullName>
        <ecNumber evidence="9">1.1.1.95</ecNumber>
    </recommendedName>
</protein>
<dbReference type="GO" id="GO:0006564">
    <property type="term" value="P:L-serine biosynthetic process"/>
    <property type="evidence" value="ECO:0007669"/>
    <property type="project" value="UniProtKB-UniRule"/>
</dbReference>
<comment type="catalytic activity">
    <reaction evidence="8 9">
        <text>(2R)-3-phosphoglycerate + NAD(+) = 3-phosphooxypyruvate + NADH + H(+)</text>
        <dbReference type="Rhea" id="RHEA:12641"/>
        <dbReference type="ChEBI" id="CHEBI:15378"/>
        <dbReference type="ChEBI" id="CHEBI:18110"/>
        <dbReference type="ChEBI" id="CHEBI:57540"/>
        <dbReference type="ChEBI" id="CHEBI:57945"/>
        <dbReference type="ChEBI" id="CHEBI:58272"/>
        <dbReference type="EC" id="1.1.1.95"/>
    </reaction>
</comment>
<sequence>MSKPVVLIAEELSPATLEALGPDFETRSCNGADRGELLEAIKDVDAILVRSATKVDAEAIAAAKNLKVIARAGVGLDNVDVPAATQAGVMVVNAPTSNIVSAAELAIALLLSVARKIPAAHGSLKAGEWKRSKFTGAELFEKTVGVVGLGRIGVLVAQRLSGFGMKVLAYDPYVQAGRAAQIGARLVPLDELLAEADFITIHLPKTPETVGLIGEEALRKVKPSVRIVNAARGGIIDEKALYDAIVDGRVAGAGIDVWAKEPTTDSPLMTLEQVVGVPHLGASTDEAQERAGIAVAKSVRLALAGELVPDAVNVQGGVIAEDVRPGIPLTEKLGRILSGLTGAVPQSLDVEIRGEIAEQDVRVLELAALRGLFADVVEEAVTYVNAPVLAKERGLETRLVTERTSPDYRNLVTLRATAADGTQTSVSGTLTGPKQVEKIVAVDGLDVEVVPTDHMLFLRYEDRPGMVGVIGKHLGEAGVNIAGMQVARAAQGGEALVALTVDSAVPAKVLEGIVSEIGATSGRVVDLD</sequence>
<dbReference type="SUPFAM" id="SSF55021">
    <property type="entry name" value="ACT-like"/>
    <property type="match status" value="1"/>
</dbReference>
<dbReference type="Gene3D" id="3.30.70.260">
    <property type="match status" value="1"/>
</dbReference>
<dbReference type="Pfam" id="PF19304">
    <property type="entry name" value="PGDH_inter"/>
    <property type="match status" value="1"/>
</dbReference>
<dbReference type="PROSITE" id="PS51671">
    <property type="entry name" value="ACT"/>
    <property type="match status" value="1"/>
</dbReference>
<evidence type="ECO:0000313" key="11">
    <source>
        <dbReference type="EMBL" id="RZS87035.1"/>
    </source>
</evidence>
<evidence type="ECO:0000256" key="6">
    <source>
        <dbReference type="ARBA" id="ARBA00023027"/>
    </source>
</evidence>
<dbReference type="PROSITE" id="PS00670">
    <property type="entry name" value="D_2_HYDROXYACID_DH_2"/>
    <property type="match status" value="1"/>
</dbReference>
<proteinExistence type="inferred from homology"/>
<dbReference type="EMBL" id="SGXD01000003">
    <property type="protein sequence ID" value="RZS87035.1"/>
    <property type="molecule type" value="Genomic_DNA"/>
</dbReference>
<dbReference type="Gene3D" id="3.30.1330.90">
    <property type="entry name" value="D-3-phosphoglycerate dehydrogenase, domain 3"/>
    <property type="match status" value="1"/>
</dbReference>
<dbReference type="SUPFAM" id="SSF143548">
    <property type="entry name" value="Serine metabolism enzymes domain"/>
    <property type="match status" value="1"/>
</dbReference>
<evidence type="ECO:0000256" key="9">
    <source>
        <dbReference type="RuleBase" id="RU363003"/>
    </source>
</evidence>
<dbReference type="InterPro" id="IPR029009">
    <property type="entry name" value="ASB_dom_sf"/>
</dbReference>
<dbReference type="InterPro" id="IPR029753">
    <property type="entry name" value="D-isomer_DH_CS"/>
</dbReference>
<dbReference type="PANTHER" id="PTHR42938">
    <property type="entry name" value="FORMATE DEHYDROGENASE 1"/>
    <property type="match status" value="1"/>
</dbReference>
<comment type="similarity">
    <text evidence="3 9">Belongs to the D-isomer specific 2-hydroxyacid dehydrogenase family.</text>
</comment>
<dbReference type="InterPro" id="IPR006140">
    <property type="entry name" value="D-isomer_DH_NAD-bd"/>
</dbReference>
<evidence type="ECO:0000256" key="1">
    <source>
        <dbReference type="ARBA" id="ARBA00003800"/>
    </source>
</evidence>
<evidence type="ECO:0000256" key="2">
    <source>
        <dbReference type="ARBA" id="ARBA00005216"/>
    </source>
</evidence>
<dbReference type="InterPro" id="IPR006236">
    <property type="entry name" value="PGDH"/>
</dbReference>
<dbReference type="UniPathway" id="UPA00135">
    <property type="reaction ID" value="UER00196"/>
</dbReference>
<keyword evidence="9" id="KW-0718">Serine biosynthesis</keyword>
<dbReference type="CDD" id="cd04902">
    <property type="entry name" value="ACT_3PGDH-xct"/>
    <property type="match status" value="1"/>
</dbReference>
<evidence type="ECO:0000256" key="7">
    <source>
        <dbReference type="ARBA" id="ARBA00048126"/>
    </source>
</evidence>
<dbReference type="InterPro" id="IPR029752">
    <property type="entry name" value="D-isomer_DH_CS1"/>
</dbReference>
<comment type="pathway">
    <text evidence="2 9">Amino-acid biosynthesis; L-serine biosynthesis; L-serine from 3-phospho-D-glycerate: step 1/3.</text>
</comment>
<keyword evidence="6 9" id="KW-0520">NAD</keyword>
<evidence type="ECO:0000313" key="12">
    <source>
        <dbReference type="Proteomes" id="UP000293638"/>
    </source>
</evidence>
<dbReference type="FunFam" id="3.40.50.720:FF:000021">
    <property type="entry name" value="D-3-phosphoglycerate dehydrogenase"/>
    <property type="match status" value="1"/>
</dbReference>
<evidence type="ECO:0000256" key="5">
    <source>
        <dbReference type="ARBA" id="ARBA00023002"/>
    </source>
</evidence>
<dbReference type="Pfam" id="PF02826">
    <property type="entry name" value="2-Hacid_dh_C"/>
    <property type="match status" value="1"/>
</dbReference>
<dbReference type="InterPro" id="IPR045865">
    <property type="entry name" value="ACT-like_dom_sf"/>
</dbReference>
<comment type="function">
    <text evidence="1">Catalyzes the reversible oxidation of 3-phospho-D-glycerate to 3-phosphonooxypyruvate, the first step of the phosphorylated L-serine biosynthesis pathway. Also catalyzes the reversible oxidation of 2-hydroxyglutarate to 2-oxoglutarate.</text>
</comment>
<keyword evidence="5 9" id="KW-0560">Oxidoreductase</keyword>
<dbReference type="SUPFAM" id="SSF51735">
    <property type="entry name" value="NAD(P)-binding Rossmann-fold domains"/>
    <property type="match status" value="1"/>
</dbReference>
<comment type="catalytic activity">
    <reaction evidence="7">
        <text>(R)-2-hydroxyglutarate + NAD(+) = 2-oxoglutarate + NADH + H(+)</text>
        <dbReference type="Rhea" id="RHEA:49612"/>
        <dbReference type="ChEBI" id="CHEBI:15378"/>
        <dbReference type="ChEBI" id="CHEBI:15801"/>
        <dbReference type="ChEBI" id="CHEBI:16810"/>
        <dbReference type="ChEBI" id="CHEBI:57540"/>
        <dbReference type="ChEBI" id="CHEBI:57945"/>
        <dbReference type="EC" id="1.1.1.399"/>
    </reaction>
</comment>
<dbReference type="Proteomes" id="UP000293638">
    <property type="component" value="Unassembled WGS sequence"/>
</dbReference>
<dbReference type="NCBIfam" id="TIGR01327">
    <property type="entry name" value="PGDH"/>
    <property type="match status" value="1"/>
</dbReference>